<sequence>MLRSVVILPLLFLGSLCSGGRTPESTFLHLQQPTIPYDDLTSIKPVHPCWSGMSCSFLDIESMSLPDRLLFLKYIIVHKLTLLNSADQAGAEEGLMNFLIGKRLAQTKTYLSCLNAAVLESVQRGAAIALNISKETGGNPASLKWAKFFVLYGRGQLEDRNYHDLAWAKAEQSAIDYGILLAETLPGIEQPTDRIQRFVRFSTFYRTIMMYRRTIIWLLRVSFAFTNPSVSFSAEELLDWLTDITQPASIEFLGEISWALSALTFAEDGEDDYLGDAEVALKLITGIWDGFKARGYMNGTLVVKCLFYIIPSWFLWMVDLLLVQQRVEDDDGTGKKKKKKERTMWERLKVAIWSTLNVILGLIIQVMLELVISKILKWDRLIRTTIMLPLPLDIAFSIVKAVLLREVISYFLHRFVLHDTLLPRSLSYFTRNHKLWYHALPNLGPLSATYDHPACYIINRFAPTFLSAIILRLHLVTYMLYLILVSCEETLAYCDFNFVSMGHMFVVVGHIGRVAQRHLKSRGRGEFGVYGLMDWALGTAVVLPPAKPQQEKSREEVVVVKEESRRRIRWPGVTKRIAMPGVTKRVTATRRKKTVKE</sequence>
<dbReference type="OrthoDB" id="3764165at2759"/>
<dbReference type="InterPro" id="IPR050307">
    <property type="entry name" value="Sterol_Desaturase_Related"/>
</dbReference>
<gene>
    <name evidence="8" type="ORF">AAP_02648</name>
</gene>
<dbReference type="GO" id="GO:0008610">
    <property type="term" value="P:lipid biosynthetic process"/>
    <property type="evidence" value="ECO:0007669"/>
    <property type="project" value="InterPro"/>
</dbReference>
<feature type="domain" description="Fatty acid hydroxylase" evidence="7">
    <location>
        <begin position="399"/>
        <end position="539"/>
    </location>
</feature>
<dbReference type="AlphaFoldDB" id="A0A167ZWH3"/>
<keyword evidence="2 5" id="KW-0812">Transmembrane</keyword>
<dbReference type="GO" id="GO:0005506">
    <property type="term" value="F:iron ion binding"/>
    <property type="evidence" value="ECO:0007669"/>
    <property type="project" value="InterPro"/>
</dbReference>
<comment type="subcellular location">
    <subcellularLocation>
        <location evidence="1">Membrane</location>
    </subcellularLocation>
</comment>
<evidence type="ECO:0000259" key="7">
    <source>
        <dbReference type="Pfam" id="PF04116"/>
    </source>
</evidence>
<dbReference type="Proteomes" id="UP000242877">
    <property type="component" value="Unassembled WGS sequence"/>
</dbReference>
<dbReference type="VEuPathDB" id="FungiDB:AAP_02648"/>
<feature type="transmembrane region" description="Helical" evidence="5">
    <location>
        <begin position="465"/>
        <end position="484"/>
    </location>
</feature>
<evidence type="ECO:0000256" key="2">
    <source>
        <dbReference type="ARBA" id="ARBA00022692"/>
    </source>
</evidence>
<protein>
    <submittedName>
        <fullName evidence="8">Fatty acid hydroxylase</fullName>
    </submittedName>
</protein>
<keyword evidence="9" id="KW-1185">Reference proteome</keyword>
<dbReference type="GO" id="GO:0016491">
    <property type="term" value="F:oxidoreductase activity"/>
    <property type="evidence" value="ECO:0007669"/>
    <property type="project" value="InterPro"/>
</dbReference>
<evidence type="ECO:0000256" key="6">
    <source>
        <dbReference type="SAM" id="SignalP"/>
    </source>
</evidence>
<keyword evidence="3 5" id="KW-1133">Transmembrane helix</keyword>
<evidence type="ECO:0000313" key="8">
    <source>
        <dbReference type="EMBL" id="KZZ93182.1"/>
    </source>
</evidence>
<feature type="transmembrane region" description="Helical" evidence="5">
    <location>
        <begin position="306"/>
        <end position="327"/>
    </location>
</feature>
<organism evidence="8 9">
    <name type="scientific">Ascosphaera apis ARSEF 7405</name>
    <dbReference type="NCBI Taxonomy" id="392613"/>
    <lineage>
        <taxon>Eukaryota</taxon>
        <taxon>Fungi</taxon>
        <taxon>Dikarya</taxon>
        <taxon>Ascomycota</taxon>
        <taxon>Pezizomycotina</taxon>
        <taxon>Eurotiomycetes</taxon>
        <taxon>Eurotiomycetidae</taxon>
        <taxon>Onygenales</taxon>
        <taxon>Ascosphaeraceae</taxon>
        <taxon>Ascosphaera</taxon>
    </lineage>
</organism>
<feature type="transmembrane region" description="Helical" evidence="5">
    <location>
        <begin position="348"/>
        <end position="368"/>
    </location>
</feature>
<feature type="signal peptide" evidence="6">
    <location>
        <begin position="1"/>
        <end position="19"/>
    </location>
</feature>
<proteinExistence type="predicted"/>
<dbReference type="EMBL" id="AZGZ01000009">
    <property type="protein sequence ID" value="KZZ93182.1"/>
    <property type="molecule type" value="Genomic_DNA"/>
</dbReference>
<dbReference type="GO" id="GO:0016020">
    <property type="term" value="C:membrane"/>
    <property type="evidence" value="ECO:0007669"/>
    <property type="project" value="UniProtKB-SubCell"/>
</dbReference>
<name>A0A167ZWH3_9EURO</name>
<comment type="caution">
    <text evidence="8">The sequence shown here is derived from an EMBL/GenBank/DDBJ whole genome shotgun (WGS) entry which is preliminary data.</text>
</comment>
<feature type="transmembrane region" description="Helical" evidence="5">
    <location>
        <begin position="380"/>
        <end position="404"/>
    </location>
</feature>
<dbReference type="InterPro" id="IPR006694">
    <property type="entry name" value="Fatty_acid_hydroxylase"/>
</dbReference>
<evidence type="ECO:0000256" key="5">
    <source>
        <dbReference type="SAM" id="Phobius"/>
    </source>
</evidence>
<evidence type="ECO:0000256" key="1">
    <source>
        <dbReference type="ARBA" id="ARBA00004370"/>
    </source>
</evidence>
<evidence type="ECO:0000313" key="9">
    <source>
        <dbReference type="Proteomes" id="UP000242877"/>
    </source>
</evidence>
<evidence type="ECO:0000256" key="4">
    <source>
        <dbReference type="ARBA" id="ARBA00023136"/>
    </source>
</evidence>
<accession>A0A167ZWH3</accession>
<dbReference type="Pfam" id="PF04116">
    <property type="entry name" value="FA_hydroxylase"/>
    <property type="match status" value="1"/>
</dbReference>
<evidence type="ECO:0000256" key="3">
    <source>
        <dbReference type="ARBA" id="ARBA00022989"/>
    </source>
</evidence>
<feature type="chain" id="PRO_5007895110" evidence="6">
    <location>
        <begin position="20"/>
        <end position="597"/>
    </location>
</feature>
<reference evidence="8 9" key="1">
    <citation type="journal article" date="2016" name="Genome Biol. Evol.">
        <title>Divergent and convergent evolution of fungal pathogenicity.</title>
        <authorList>
            <person name="Shang Y."/>
            <person name="Xiao G."/>
            <person name="Zheng P."/>
            <person name="Cen K."/>
            <person name="Zhan S."/>
            <person name="Wang C."/>
        </authorList>
    </citation>
    <scope>NUCLEOTIDE SEQUENCE [LARGE SCALE GENOMIC DNA]</scope>
    <source>
        <strain evidence="8 9">ARSEF 7405</strain>
    </source>
</reference>
<keyword evidence="4 5" id="KW-0472">Membrane</keyword>
<feature type="transmembrane region" description="Helical" evidence="5">
    <location>
        <begin position="496"/>
        <end position="515"/>
    </location>
</feature>
<keyword evidence="6" id="KW-0732">Signal</keyword>
<dbReference type="PANTHER" id="PTHR11863">
    <property type="entry name" value="STEROL DESATURASE"/>
    <property type="match status" value="1"/>
</dbReference>